<gene>
    <name evidence="3" type="ORF">X907_0899</name>
</gene>
<keyword evidence="4" id="KW-1185">Reference proteome</keyword>
<feature type="signal peptide" evidence="1">
    <location>
        <begin position="1"/>
        <end position="24"/>
    </location>
</feature>
<dbReference type="EMBL" id="CP018911">
    <property type="protein sequence ID" value="AZU03440.1"/>
    <property type="molecule type" value="Genomic_DNA"/>
</dbReference>
<keyword evidence="1" id="KW-0732">Signal</keyword>
<evidence type="ECO:0000313" key="4">
    <source>
        <dbReference type="Proteomes" id="UP000286954"/>
    </source>
</evidence>
<feature type="chain" id="PRO_5019201195" description="Pilus formation protein N-terminal domain-containing protein" evidence="1">
    <location>
        <begin position="25"/>
        <end position="150"/>
    </location>
</feature>
<dbReference type="Pfam" id="PF13629">
    <property type="entry name" value="T2SS-T3SS_pil_N"/>
    <property type="match status" value="1"/>
</dbReference>
<protein>
    <recommendedName>
        <fullName evidence="2">Pilus formation protein N-terminal domain-containing protein</fullName>
    </recommendedName>
</protein>
<dbReference type="AlphaFoldDB" id="A0A3T0E868"/>
<evidence type="ECO:0000259" key="2">
    <source>
        <dbReference type="Pfam" id="PF13629"/>
    </source>
</evidence>
<organism evidence="3 4">
    <name type="scientific">Glycocaulis alkaliphilus</name>
    <dbReference type="NCBI Taxonomy" id="1434191"/>
    <lineage>
        <taxon>Bacteria</taxon>
        <taxon>Pseudomonadati</taxon>
        <taxon>Pseudomonadota</taxon>
        <taxon>Alphaproteobacteria</taxon>
        <taxon>Maricaulales</taxon>
        <taxon>Maricaulaceae</taxon>
        <taxon>Glycocaulis</taxon>
    </lineage>
</organism>
<evidence type="ECO:0000313" key="3">
    <source>
        <dbReference type="EMBL" id="AZU03440.1"/>
    </source>
</evidence>
<dbReference type="InterPro" id="IPR032789">
    <property type="entry name" value="T2SS-T3SS_pil_N"/>
</dbReference>
<name>A0A3T0E868_9PROT</name>
<dbReference type="OrthoDB" id="9815749at2"/>
<dbReference type="KEGG" id="gak:X907_0899"/>
<dbReference type="Proteomes" id="UP000286954">
    <property type="component" value="Chromosome"/>
</dbReference>
<proteinExistence type="predicted"/>
<feature type="domain" description="Pilus formation protein N-terminal" evidence="2">
    <location>
        <begin position="26"/>
        <end position="96"/>
    </location>
</feature>
<reference evidence="3 4" key="1">
    <citation type="submission" date="2016-12" db="EMBL/GenBank/DDBJ databases">
        <title>The genome of dimorphic prosthecate Glycocaulis alkaliphilus 6b-8t, isolated from crude oil dictates its adaptability in petroleum environments.</title>
        <authorList>
            <person name="Wu X.-L."/>
            <person name="Geng S."/>
        </authorList>
    </citation>
    <scope>NUCLEOTIDE SEQUENCE [LARGE SCALE GENOMIC DNA]</scope>
    <source>
        <strain evidence="3 4">6B-8</strain>
    </source>
</reference>
<accession>A0A3T0E868</accession>
<sequence length="150" mass="15807">MAMKPVQLFLASLLALTAAAVAQAQSRGFEVPADHTALIRLPGDAAAIVIGNPNIADATLYDARTIFVTGRVFGRTNMIALDDNGRVLYTSDLLVTQSGRGSVQVFRNTERHSYVCAPECQAVPVIGDASDWFSGVSGQQANRTAVGGGR</sequence>
<evidence type="ECO:0000256" key="1">
    <source>
        <dbReference type="SAM" id="SignalP"/>
    </source>
</evidence>